<proteinExistence type="predicted"/>
<dbReference type="OrthoDB" id="9802731at2"/>
<gene>
    <name evidence="1" type="ORF">SAMN05216462_2351</name>
</gene>
<dbReference type="AlphaFoldDB" id="A0A1H4DIS6"/>
<evidence type="ECO:0000313" key="1">
    <source>
        <dbReference type="EMBL" id="SEA72681.1"/>
    </source>
</evidence>
<dbReference type="Proteomes" id="UP000182257">
    <property type="component" value="Unassembled WGS sequence"/>
</dbReference>
<sequence>MEAVKFSPAQMHLVTLMSHIKSTAALDQLKDQLADFYARQVDEEMEQLWESGEWNEQKLQSLEDAHFRTHYK</sequence>
<dbReference type="EMBL" id="FNRF01000004">
    <property type="protein sequence ID" value="SEA72681.1"/>
    <property type="molecule type" value="Genomic_DNA"/>
</dbReference>
<reference evidence="1 2" key="1">
    <citation type="submission" date="2016-10" db="EMBL/GenBank/DDBJ databases">
        <authorList>
            <person name="de Groot N.N."/>
        </authorList>
    </citation>
    <scope>NUCLEOTIDE SEQUENCE [LARGE SCALE GENOMIC DNA]</scope>
    <source>
        <strain evidence="1 2">D31d</strain>
    </source>
</reference>
<dbReference type="RefSeq" id="WP_074761684.1">
    <property type="nucleotide sequence ID" value="NZ_FNRF01000004.1"/>
</dbReference>
<organism evidence="1 2">
    <name type="scientific">Xylanibacter ruminicola</name>
    <name type="common">Prevotella ruminicola</name>
    <dbReference type="NCBI Taxonomy" id="839"/>
    <lineage>
        <taxon>Bacteria</taxon>
        <taxon>Pseudomonadati</taxon>
        <taxon>Bacteroidota</taxon>
        <taxon>Bacteroidia</taxon>
        <taxon>Bacteroidales</taxon>
        <taxon>Prevotellaceae</taxon>
        <taxon>Xylanibacter</taxon>
    </lineage>
</organism>
<protein>
    <recommendedName>
        <fullName evidence="3">Dephospho-CoA kinase</fullName>
    </recommendedName>
</protein>
<evidence type="ECO:0008006" key="3">
    <source>
        <dbReference type="Google" id="ProtNLM"/>
    </source>
</evidence>
<name>A0A1H4DIS6_XYLRU</name>
<accession>A0A1H4DIS6</accession>
<evidence type="ECO:0000313" key="2">
    <source>
        <dbReference type="Proteomes" id="UP000182257"/>
    </source>
</evidence>